<dbReference type="Proteomes" id="UP000799757">
    <property type="component" value="Unassembled WGS sequence"/>
</dbReference>
<dbReference type="OrthoDB" id="3771823at2759"/>
<evidence type="ECO:0000256" key="1">
    <source>
        <dbReference type="SAM" id="MobiDB-lite"/>
    </source>
</evidence>
<evidence type="ECO:0000313" key="5">
    <source>
        <dbReference type="Proteomes" id="UP000799757"/>
    </source>
</evidence>
<feature type="chain" id="PRO_5025542910" evidence="3">
    <location>
        <begin position="28"/>
        <end position="353"/>
    </location>
</feature>
<feature type="region of interest" description="Disordered" evidence="1">
    <location>
        <begin position="32"/>
        <end position="51"/>
    </location>
</feature>
<feature type="compositionally biased region" description="Pro residues" evidence="1">
    <location>
        <begin position="211"/>
        <end position="227"/>
    </location>
</feature>
<evidence type="ECO:0000313" key="4">
    <source>
        <dbReference type="EMBL" id="KAF2789716.1"/>
    </source>
</evidence>
<feature type="compositionally biased region" description="Low complexity" evidence="1">
    <location>
        <begin position="32"/>
        <end position="45"/>
    </location>
</feature>
<keyword evidence="2" id="KW-0472">Membrane</keyword>
<gene>
    <name evidence="4" type="ORF">K505DRAFT_90436</name>
</gene>
<organism evidence="4 5">
    <name type="scientific">Melanomma pulvis-pyrius CBS 109.77</name>
    <dbReference type="NCBI Taxonomy" id="1314802"/>
    <lineage>
        <taxon>Eukaryota</taxon>
        <taxon>Fungi</taxon>
        <taxon>Dikarya</taxon>
        <taxon>Ascomycota</taxon>
        <taxon>Pezizomycotina</taxon>
        <taxon>Dothideomycetes</taxon>
        <taxon>Pleosporomycetidae</taxon>
        <taxon>Pleosporales</taxon>
        <taxon>Melanommataceae</taxon>
        <taxon>Melanomma</taxon>
    </lineage>
</organism>
<evidence type="ECO:0000256" key="3">
    <source>
        <dbReference type="SAM" id="SignalP"/>
    </source>
</evidence>
<accession>A0A6A6X038</accession>
<keyword evidence="2" id="KW-0812">Transmembrane</keyword>
<feature type="region of interest" description="Disordered" evidence="1">
    <location>
        <begin position="202"/>
        <end position="228"/>
    </location>
</feature>
<dbReference type="AlphaFoldDB" id="A0A6A6X038"/>
<feature type="signal peptide" evidence="3">
    <location>
        <begin position="1"/>
        <end position="27"/>
    </location>
</feature>
<keyword evidence="3" id="KW-0732">Signal</keyword>
<feature type="compositionally biased region" description="Basic and acidic residues" evidence="1">
    <location>
        <begin position="158"/>
        <end position="185"/>
    </location>
</feature>
<feature type="region of interest" description="Disordered" evidence="1">
    <location>
        <begin position="156"/>
        <end position="188"/>
    </location>
</feature>
<protein>
    <submittedName>
        <fullName evidence="4">Uncharacterized protein</fullName>
    </submittedName>
</protein>
<proteinExistence type="predicted"/>
<feature type="transmembrane region" description="Helical" evidence="2">
    <location>
        <begin position="56"/>
        <end position="76"/>
    </location>
</feature>
<keyword evidence="5" id="KW-1185">Reference proteome</keyword>
<keyword evidence="2" id="KW-1133">Transmembrane helix</keyword>
<evidence type="ECO:0000256" key="2">
    <source>
        <dbReference type="SAM" id="Phobius"/>
    </source>
</evidence>
<name>A0A6A6X038_9PLEO</name>
<dbReference type="EMBL" id="MU002118">
    <property type="protein sequence ID" value="KAF2789716.1"/>
    <property type="molecule type" value="Genomic_DNA"/>
</dbReference>
<reference evidence="4" key="1">
    <citation type="journal article" date="2020" name="Stud. Mycol.">
        <title>101 Dothideomycetes genomes: a test case for predicting lifestyles and emergence of pathogens.</title>
        <authorList>
            <person name="Haridas S."/>
            <person name="Albert R."/>
            <person name="Binder M."/>
            <person name="Bloem J."/>
            <person name="Labutti K."/>
            <person name="Salamov A."/>
            <person name="Andreopoulos B."/>
            <person name="Baker S."/>
            <person name="Barry K."/>
            <person name="Bills G."/>
            <person name="Bluhm B."/>
            <person name="Cannon C."/>
            <person name="Castanera R."/>
            <person name="Culley D."/>
            <person name="Daum C."/>
            <person name="Ezra D."/>
            <person name="Gonzalez J."/>
            <person name="Henrissat B."/>
            <person name="Kuo A."/>
            <person name="Liang C."/>
            <person name="Lipzen A."/>
            <person name="Lutzoni F."/>
            <person name="Magnuson J."/>
            <person name="Mondo S."/>
            <person name="Nolan M."/>
            <person name="Ohm R."/>
            <person name="Pangilinan J."/>
            <person name="Park H.-J."/>
            <person name="Ramirez L."/>
            <person name="Alfaro M."/>
            <person name="Sun H."/>
            <person name="Tritt A."/>
            <person name="Yoshinaga Y."/>
            <person name="Zwiers L.-H."/>
            <person name="Turgeon B."/>
            <person name="Goodwin S."/>
            <person name="Spatafora J."/>
            <person name="Crous P."/>
            <person name="Grigoriev I."/>
        </authorList>
    </citation>
    <scope>NUCLEOTIDE SEQUENCE</scope>
    <source>
        <strain evidence="4">CBS 109.77</strain>
    </source>
</reference>
<sequence>MASQSLSLPSLFIFLSTTILTSTTTFAHPLPPTTLSETTTSTPHTLSKRSPDSHKIGINLCITLSIIICAALFFFLGMRRGRSQSWFCLPKTFSWPWTWNPRTWTWRWPWRQYPAPVFELEDTERKRRSRRSWLWERMRAEESGTIHNSPVEVSPIARSRDQIREARREECARREGHAGAGRDGRPATAQHLDVDLNVYEMGSNASHRSPSPHPPLPPLPPPPPSPTKPQNWFLHWRFYFEQGQAQPQQQQGADRKTWATEKQSMPRRWFSVKSNVSRSNSKRYHEVNYSRWSKSTTYSVYELDGASATPPPAYPEKAHVWGRLGEKESGLDWSGLEFMKKMYEKRVSVWRAA</sequence>
<feature type="region of interest" description="Disordered" evidence="1">
    <location>
        <begin position="244"/>
        <end position="264"/>
    </location>
</feature>